<evidence type="ECO:0000256" key="8">
    <source>
        <dbReference type="PIRSR" id="PIRSR602403-1"/>
    </source>
</evidence>
<dbReference type="PRINTS" id="PR00465">
    <property type="entry name" value="EP450IV"/>
</dbReference>
<dbReference type="InterPro" id="IPR001128">
    <property type="entry name" value="Cyt_P450"/>
</dbReference>
<evidence type="ECO:0000256" key="2">
    <source>
        <dbReference type="ARBA" id="ARBA00010617"/>
    </source>
</evidence>
<dbReference type="PANTHER" id="PTHR24305">
    <property type="entry name" value="CYTOCHROME P450"/>
    <property type="match status" value="1"/>
</dbReference>
<keyword evidence="7 9" id="KW-0503">Monooxygenase</keyword>
<evidence type="ECO:0000256" key="3">
    <source>
        <dbReference type="ARBA" id="ARBA00022617"/>
    </source>
</evidence>
<dbReference type="GO" id="GO:0004497">
    <property type="term" value="F:monooxygenase activity"/>
    <property type="evidence" value="ECO:0007669"/>
    <property type="project" value="UniProtKB-KW"/>
</dbReference>
<keyword evidence="10" id="KW-1133">Transmembrane helix</keyword>
<protein>
    <submittedName>
        <fullName evidence="11">Putative cytochrome p450 protein</fullName>
    </submittedName>
</protein>
<keyword evidence="3 8" id="KW-0349">Heme</keyword>
<dbReference type="HOGENOM" id="CLU_001570_14_4_1"/>
<evidence type="ECO:0000256" key="1">
    <source>
        <dbReference type="ARBA" id="ARBA00001971"/>
    </source>
</evidence>
<dbReference type="InterPro" id="IPR017972">
    <property type="entry name" value="Cyt_P450_CS"/>
</dbReference>
<sequence>MTLGETTAWSSVPHPSALVVVGLVVLYLAGVAIYRLYFHPLAKFPGPKLAALTTWYNGYHDLVRGGQYVWVVEEMHREYGPVVRVRPDALHVNDPAFVEAMYTQSPRQRRERFKTLLRVMQAPGSILATADHDLHRRRRAVLNPYFSLQNVRGLVEPVVNDALANLLRRMEGWGREGGDGGRPAGMNRAFRAATADIINAYALGATSGGHGGGARMRCLDMEDCNAAFFDVMIPQRVVHLGNYFEWLAVFMANIPPSVMTILFPRIGVFTAFLMNLSAQIDEIRTAKEIGEGRSIFHEIMRSDELPEKEKGTKRLTDEAMVLLIAGSETTASTLVVLLYHLLADRALLGRLRAELATAIPDPSRLPAASQLENLPLLNALIQEALRLYPGGTHRQDRVAPDEDVVFTARNGQTYVIPAGCAAGTSAPIANRNPLLYDEPDEFRPERYLENPELRKYNMAFSKGGRQCIGINLAYQELQSFVAGIFRKYDAYDPTRKEQDGPTLELYETRHEDVAMAADYITMAPCEGSQGLRLIIRNN</sequence>
<name>M7SIF2_EUTLA</name>
<keyword evidence="10" id="KW-0812">Transmembrane</keyword>
<evidence type="ECO:0000313" key="11">
    <source>
        <dbReference type="EMBL" id="EMR64068.1"/>
    </source>
</evidence>
<feature type="transmembrane region" description="Helical" evidence="10">
    <location>
        <begin position="17"/>
        <end position="38"/>
    </location>
</feature>
<dbReference type="SUPFAM" id="SSF48264">
    <property type="entry name" value="Cytochrome P450"/>
    <property type="match status" value="1"/>
</dbReference>
<dbReference type="KEGG" id="ela:UCREL1_8985"/>
<evidence type="ECO:0000256" key="4">
    <source>
        <dbReference type="ARBA" id="ARBA00022723"/>
    </source>
</evidence>
<evidence type="ECO:0000313" key="12">
    <source>
        <dbReference type="Proteomes" id="UP000012174"/>
    </source>
</evidence>
<dbReference type="CDD" id="cd11062">
    <property type="entry name" value="CYP58-like"/>
    <property type="match status" value="1"/>
</dbReference>
<dbReference type="AlphaFoldDB" id="M7SIF2"/>
<evidence type="ECO:0000256" key="9">
    <source>
        <dbReference type="RuleBase" id="RU000461"/>
    </source>
</evidence>
<dbReference type="eggNOG" id="KOG0158">
    <property type="taxonomic scope" value="Eukaryota"/>
</dbReference>
<dbReference type="Proteomes" id="UP000012174">
    <property type="component" value="Unassembled WGS sequence"/>
</dbReference>
<feature type="binding site" description="axial binding residue" evidence="8">
    <location>
        <position position="467"/>
    </location>
    <ligand>
        <name>heme</name>
        <dbReference type="ChEBI" id="CHEBI:30413"/>
    </ligand>
    <ligandPart>
        <name>Fe</name>
        <dbReference type="ChEBI" id="CHEBI:18248"/>
    </ligandPart>
</feature>
<dbReference type="OMA" id="HEIMRSD"/>
<keyword evidence="12" id="KW-1185">Reference proteome</keyword>
<dbReference type="GO" id="GO:0016705">
    <property type="term" value="F:oxidoreductase activity, acting on paired donors, with incorporation or reduction of molecular oxygen"/>
    <property type="evidence" value="ECO:0007669"/>
    <property type="project" value="InterPro"/>
</dbReference>
<keyword evidence="10" id="KW-0472">Membrane</keyword>
<evidence type="ECO:0000256" key="7">
    <source>
        <dbReference type="ARBA" id="ARBA00023033"/>
    </source>
</evidence>
<dbReference type="PROSITE" id="PS00086">
    <property type="entry name" value="CYTOCHROME_P450"/>
    <property type="match status" value="1"/>
</dbReference>
<dbReference type="Gene3D" id="1.10.630.10">
    <property type="entry name" value="Cytochrome P450"/>
    <property type="match status" value="1"/>
</dbReference>
<dbReference type="PANTHER" id="PTHR24305:SF157">
    <property type="entry name" value="N-ACETYLTRYPTOPHAN 6-HYDROXYLASE IVOC-RELATED"/>
    <property type="match status" value="1"/>
</dbReference>
<gene>
    <name evidence="11" type="ORF">UCREL1_8985</name>
</gene>
<dbReference type="InterPro" id="IPR036396">
    <property type="entry name" value="Cyt_P450_sf"/>
</dbReference>
<evidence type="ECO:0000256" key="10">
    <source>
        <dbReference type="SAM" id="Phobius"/>
    </source>
</evidence>
<dbReference type="GO" id="GO:0005506">
    <property type="term" value="F:iron ion binding"/>
    <property type="evidence" value="ECO:0007669"/>
    <property type="project" value="InterPro"/>
</dbReference>
<keyword evidence="6 8" id="KW-0408">Iron</keyword>
<evidence type="ECO:0000256" key="6">
    <source>
        <dbReference type="ARBA" id="ARBA00023004"/>
    </source>
</evidence>
<accession>M7SIF2</accession>
<dbReference type="InterPro" id="IPR050121">
    <property type="entry name" value="Cytochrome_P450_monoxygenase"/>
</dbReference>
<dbReference type="OrthoDB" id="3945418at2759"/>
<keyword evidence="5 9" id="KW-0560">Oxidoreductase</keyword>
<dbReference type="PRINTS" id="PR00385">
    <property type="entry name" value="P450"/>
</dbReference>
<comment type="cofactor">
    <cofactor evidence="1 8">
        <name>heme</name>
        <dbReference type="ChEBI" id="CHEBI:30413"/>
    </cofactor>
</comment>
<dbReference type="InterPro" id="IPR002403">
    <property type="entry name" value="Cyt_P450_E_grp-IV"/>
</dbReference>
<proteinExistence type="inferred from homology"/>
<dbReference type="EMBL" id="KB707125">
    <property type="protein sequence ID" value="EMR64068.1"/>
    <property type="molecule type" value="Genomic_DNA"/>
</dbReference>
<dbReference type="GO" id="GO:0020037">
    <property type="term" value="F:heme binding"/>
    <property type="evidence" value="ECO:0007669"/>
    <property type="project" value="InterPro"/>
</dbReference>
<dbReference type="Pfam" id="PF00067">
    <property type="entry name" value="p450"/>
    <property type="match status" value="1"/>
</dbReference>
<reference evidence="12" key="1">
    <citation type="journal article" date="2013" name="Genome Announc.">
        <title>Draft genome sequence of the grapevine dieback fungus Eutypa lata UCR-EL1.</title>
        <authorList>
            <person name="Blanco-Ulate B."/>
            <person name="Rolshausen P.E."/>
            <person name="Cantu D."/>
        </authorList>
    </citation>
    <scope>NUCLEOTIDE SEQUENCE [LARGE SCALE GENOMIC DNA]</scope>
    <source>
        <strain evidence="12">UCR-EL1</strain>
    </source>
</reference>
<evidence type="ECO:0000256" key="5">
    <source>
        <dbReference type="ARBA" id="ARBA00023002"/>
    </source>
</evidence>
<organism evidence="11 12">
    <name type="scientific">Eutypa lata (strain UCR-EL1)</name>
    <name type="common">Grapevine dieback disease fungus</name>
    <name type="synonym">Eutypa armeniacae</name>
    <dbReference type="NCBI Taxonomy" id="1287681"/>
    <lineage>
        <taxon>Eukaryota</taxon>
        <taxon>Fungi</taxon>
        <taxon>Dikarya</taxon>
        <taxon>Ascomycota</taxon>
        <taxon>Pezizomycotina</taxon>
        <taxon>Sordariomycetes</taxon>
        <taxon>Xylariomycetidae</taxon>
        <taxon>Xylariales</taxon>
        <taxon>Diatrypaceae</taxon>
        <taxon>Eutypa</taxon>
    </lineage>
</organism>
<keyword evidence="4 8" id="KW-0479">Metal-binding</keyword>
<comment type="similarity">
    <text evidence="2 9">Belongs to the cytochrome P450 family.</text>
</comment>
<feature type="transmembrane region" description="Helical" evidence="10">
    <location>
        <begin position="320"/>
        <end position="342"/>
    </location>
</feature>